<dbReference type="SUPFAM" id="SSF48452">
    <property type="entry name" value="TPR-like"/>
    <property type="match status" value="1"/>
</dbReference>
<comment type="caution">
    <text evidence="2">The sequence shown here is derived from an EMBL/GenBank/DDBJ whole genome shotgun (WGS) entry which is preliminary data.</text>
</comment>
<proteinExistence type="predicted"/>
<evidence type="ECO:0000256" key="1">
    <source>
        <dbReference type="SAM" id="MobiDB-lite"/>
    </source>
</evidence>
<feature type="region of interest" description="Disordered" evidence="1">
    <location>
        <begin position="83"/>
        <end position="102"/>
    </location>
</feature>
<accession>A0AAD6I9X9</accession>
<dbReference type="AlphaFoldDB" id="A0AAD6I9X9"/>
<name>A0AAD6I9X9_PENCN</name>
<dbReference type="InterPro" id="IPR011990">
    <property type="entry name" value="TPR-like_helical_dom_sf"/>
</dbReference>
<dbReference type="PANTHER" id="PTHR46082">
    <property type="entry name" value="ATP/GTP-BINDING PROTEIN-RELATED"/>
    <property type="match status" value="1"/>
</dbReference>
<evidence type="ECO:0000313" key="3">
    <source>
        <dbReference type="Proteomes" id="UP001219568"/>
    </source>
</evidence>
<gene>
    <name evidence="2" type="ORF">N7460_007364</name>
</gene>
<evidence type="ECO:0000313" key="2">
    <source>
        <dbReference type="EMBL" id="KAJ6038647.1"/>
    </source>
</evidence>
<organism evidence="2 3">
    <name type="scientific">Penicillium canescens</name>
    <dbReference type="NCBI Taxonomy" id="5083"/>
    <lineage>
        <taxon>Eukaryota</taxon>
        <taxon>Fungi</taxon>
        <taxon>Dikarya</taxon>
        <taxon>Ascomycota</taxon>
        <taxon>Pezizomycotina</taxon>
        <taxon>Eurotiomycetes</taxon>
        <taxon>Eurotiomycetidae</taxon>
        <taxon>Eurotiales</taxon>
        <taxon>Aspergillaceae</taxon>
        <taxon>Penicillium</taxon>
    </lineage>
</organism>
<dbReference type="InterPro" id="IPR053137">
    <property type="entry name" value="NLR-like"/>
</dbReference>
<sequence>MAFTLWPSEELCDYEEIKLAVVSGNHQRALAGYEKALGPDHTSTLATVNNLGIPYTDLGKQKEAEEMYQRALAGYGRVLGPDHSRTRTLVDRSNALSAADVK</sequence>
<dbReference type="Proteomes" id="UP001219568">
    <property type="component" value="Unassembled WGS sequence"/>
</dbReference>
<dbReference type="EMBL" id="JAQJZL010000008">
    <property type="protein sequence ID" value="KAJ6038647.1"/>
    <property type="molecule type" value="Genomic_DNA"/>
</dbReference>
<reference evidence="2" key="1">
    <citation type="journal article" date="2023" name="IMA Fungus">
        <title>Comparative genomic study of the Penicillium genus elucidates a diverse pangenome and 15 lateral gene transfer events.</title>
        <authorList>
            <person name="Petersen C."/>
            <person name="Sorensen T."/>
            <person name="Nielsen M.R."/>
            <person name="Sondergaard T.E."/>
            <person name="Sorensen J.L."/>
            <person name="Fitzpatrick D.A."/>
            <person name="Frisvad J.C."/>
            <person name="Nielsen K.L."/>
        </authorList>
    </citation>
    <scope>NUCLEOTIDE SEQUENCE</scope>
    <source>
        <strain evidence="2">IBT 15450</strain>
    </source>
</reference>
<protein>
    <submittedName>
        <fullName evidence="2">Uncharacterized protein</fullName>
    </submittedName>
</protein>
<dbReference type="PANTHER" id="PTHR46082:SF6">
    <property type="entry name" value="AAA+ ATPASE DOMAIN-CONTAINING PROTEIN-RELATED"/>
    <property type="match status" value="1"/>
</dbReference>
<reference evidence="2" key="2">
    <citation type="submission" date="2023-01" db="EMBL/GenBank/DDBJ databases">
        <authorList>
            <person name="Petersen C."/>
        </authorList>
    </citation>
    <scope>NUCLEOTIDE SEQUENCE</scope>
    <source>
        <strain evidence="2">IBT 15450</strain>
    </source>
</reference>
<dbReference type="Pfam" id="PF13424">
    <property type="entry name" value="TPR_12"/>
    <property type="match status" value="1"/>
</dbReference>
<keyword evidence="3" id="KW-1185">Reference proteome</keyword>
<dbReference type="Gene3D" id="1.25.40.10">
    <property type="entry name" value="Tetratricopeptide repeat domain"/>
    <property type="match status" value="1"/>
</dbReference>